<dbReference type="InterPro" id="IPR036249">
    <property type="entry name" value="Thioredoxin-like_sf"/>
</dbReference>
<gene>
    <name evidence="3" type="ORF">DY367_15675</name>
</gene>
<dbReference type="EMBL" id="QVXO01000022">
    <property type="protein sequence ID" value="RPJ90790.1"/>
    <property type="molecule type" value="Genomic_DNA"/>
</dbReference>
<sequence length="201" mass="21820">MSIVFYWHPMSSATPVACALAELAVPHERVKVDIRTGEQHRPEFLALNPNGKVPTLTVDGAPLFETLAIQLWLGERYGVERGLWPAADTPERLLAMSWCAWSYVSYGAAVTRLYLATQGADAPGGAEAERVLDDADALLAVLDGHLSRQPWILGAAYSLADLVVGSVIGYSAYLGARVASHPHVRAWMDRVQARPAMQIDA</sequence>
<feature type="domain" description="GST C-terminal" evidence="2">
    <location>
        <begin position="88"/>
        <end position="201"/>
    </location>
</feature>
<reference evidence="3 4" key="1">
    <citation type="submission" date="2018-08" db="EMBL/GenBank/DDBJ databases">
        <title>Achromobacter xylosoxidans Genome sequencing and assembly.</title>
        <authorList>
            <person name="Wang R."/>
            <person name="Rensing C."/>
            <person name="Li Y."/>
        </authorList>
    </citation>
    <scope>NUCLEOTIDE SEQUENCE [LARGE SCALE GENOMIC DNA]</scope>
    <source>
        <strain evidence="3 4">GD003A</strain>
    </source>
</reference>
<dbReference type="SUPFAM" id="SSF52833">
    <property type="entry name" value="Thioredoxin-like"/>
    <property type="match status" value="1"/>
</dbReference>
<dbReference type="AlphaFoldDB" id="A0A424WC85"/>
<protein>
    <submittedName>
        <fullName evidence="3">Glutathione S-transferase family protein</fullName>
    </submittedName>
</protein>
<dbReference type="PANTHER" id="PTHR44051:SF8">
    <property type="entry name" value="GLUTATHIONE S-TRANSFERASE GSTA"/>
    <property type="match status" value="1"/>
</dbReference>
<evidence type="ECO:0000313" key="4">
    <source>
        <dbReference type="Proteomes" id="UP000285324"/>
    </source>
</evidence>
<evidence type="ECO:0000259" key="2">
    <source>
        <dbReference type="PROSITE" id="PS50405"/>
    </source>
</evidence>
<dbReference type="GO" id="GO:0016740">
    <property type="term" value="F:transferase activity"/>
    <property type="evidence" value="ECO:0007669"/>
    <property type="project" value="UniProtKB-KW"/>
</dbReference>
<dbReference type="PANTHER" id="PTHR44051">
    <property type="entry name" value="GLUTATHIONE S-TRANSFERASE-RELATED"/>
    <property type="match status" value="1"/>
</dbReference>
<dbReference type="InterPro" id="IPR036282">
    <property type="entry name" value="Glutathione-S-Trfase_C_sf"/>
</dbReference>
<evidence type="ECO:0000259" key="1">
    <source>
        <dbReference type="PROSITE" id="PS50404"/>
    </source>
</evidence>
<dbReference type="RefSeq" id="WP_059378756.1">
    <property type="nucleotide sequence ID" value="NZ_CP061008.1"/>
</dbReference>
<comment type="caution">
    <text evidence="3">The sequence shown here is derived from an EMBL/GenBank/DDBJ whole genome shotgun (WGS) entry which is preliminary data.</text>
</comment>
<dbReference type="SFLD" id="SFLDG01150">
    <property type="entry name" value="Main.1:_Beta-like"/>
    <property type="match status" value="1"/>
</dbReference>
<name>A0A424WC85_ALCXX</name>
<keyword evidence="3" id="KW-0808">Transferase</keyword>
<dbReference type="InterPro" id="IPR010987">
    <property type="entry name" value="Glutathione-S-Trfase_C-like"/>
</dbReference>
<organism evidence="3 4">
    <name type="scientific">Alcaligenes xylosoxydans xylosoxydans</name>
    <name type="common">Achromobacter xylosoxidans</name>
    <dbReference type="NCBI Taxonomy" id="85698"/>
    <lineage>
        <taxon>Bacteria</taxon>
        <taxon>Pseudomonadati</taxon>
        <taxon>Pseudomonadota</taxon>
        <taxon>Betaproteobacteria</taxon>
        <taxon>Burkholderiales</taxon>
        <taxon>Alcaligenaceae</taxon>
        <taxon>Achromobacter</taxon>
    </lineage>
</organism>
<accession>A0A424WC85</accession>
<dbReference type="SFLD" id="SFLDS00019">
    <property type="entry name" value="Glutathione_Transferase_(cytos"/>
    <property type="match status" value="1"/>
</dbReference>
<dbReference type="SUPFAM" id="SSF47616">
    <property type="entry name" value="GST C-terminal domain-like"/>
    <property type="match status" value="1"/>
</dbReference>
<proteinExistence type="predicted"/>
<dbReference type="InterPro" id="IPR004045">
    <property type="entry name" value="Glutathione_S-Trfase_N"/>
</dbReference>
<dbReference type="Pfam" id="PF02798">
    <property type="entry name" value="GST_N"/>
    <property type="match status" value="1"/>
</dbReference>
<dbReference type="Proteomes" id="UP000285324">
    <property type="component" value="Unassembled WGS sequence"/>
</dbReference>
<dbReference type="Gene3D" id="1.20.1050.10">
    <property type="match status" value="1"/>
</dbReference>
<feature type="domain" description="GST N-terminal" evidence="1">
    <location>
        <begin position="1"/>
        <end position="81"/>
    </location>
</feature>
<dbReference type="Gene3D" id="3.40.30.10">
    <property type="entry name" value="Glutaredoxin"/>
    <property type="match status" value="1"/>
</dbReference>
<dbReference type="Pfam" id="PF13410">
    <property type="entry name" value="GST_C_2"/>
    <property type="match status" value="1"/>
</dbReference>
<dbReference type="SFLD" id="SFLDG00358">
    <property type="entry name" value="Main_(cytGST)"/>
    <property type="match status" value="1"/>
</dbReference>
<dbReference type="PROSITE" id="PS50404">
    <property type="entry name" value="GST_NTER"/>
    <property type="match status" value="1"/>
</dbReference>
<dbReference type="PROSITE" id="PS50405">
    <property type="entry name" value="GST_CTER"/>
    <property type="match status" value="1"/>
</dbReference>
<evidence type="ECO:0000313" key="3">
    <source>
        <dbReference type="EMBL" id="RPJ90790.1"/>
    </source>
</evidence>
<dbReference type="OrthoDB" id="3828095at2"/>
<dbReference type="InterPro" id="IPR040079">
    <property type="entry name" value="Glutathione_S-Trfase"/>
</dbReference>